<dbReference type="EMBL" id="JAGKHQ010000001">
    <property type="protein sequence ID" value="KAG7524015.1"/>
    <property type="molecule type" value="Genomic_DNA"/>
</dbReference>
<protein>
    <submittedName>
        <fullName evidence="2">Uncharacterized protein</fullName>
    </submittedName>
</protein>
<evidence type="ECO:0000256" key="1">
    <source>
        <dbReference type="SAM" id="MobiDB-lite"/>
    </source>
</evidence>
<feature type="region of interest" description="Disordered" evidence="1">
    <location>
        <begin position="1"/>
        <end position="45"/>
    </location>
</feature>
<proteinExistence type="predicted"/>
<evidence type="ECO:0000313" key="2">
    <source>
        <dbReference type="EMBL" id="KAG7524015.1"/>
    </source>
</evidence>
<evidence type="ECO:0000313" key="3">
    <source>
        <dbReference type="Proteomes" id="UP000693946"/>
    </source>
</evidence>
<organism evidence="2 3">
    <name type="scientific">Solea senegalensis</name>
    <name type="common">Senegalese sole</name>
    <dbReference type="NCBI Taxonomy" id="28829"/>
    <lineage>
        <taxon>Eukaryota</taxon>
        <taxon>Metazoa</taxon>
        <taxon>Chordata</taxon>
        <taxon>Craniata</taxon>
        <taxon>Vertebrata</taxon>
        <taxon>Euteleostomi</taxon>
        <taxon>Actinopterygii</taxon>
        <taxon>Neopterygii</taxon>
        <taxon>Teleostei</taxon>
        <taxon>Neoteleostei</taxon>
        <taxon>Acanthomorphata</taxon>
        <taxon>Carangaria</taxon>
        <taxon>Pleuronectiformes</taxon>
        <taxon>Pleuronectoidei</taxon>
        <taxon>Soleidae</taxon>
        <taxon>Solea</taxon>
    </lineage>
</organism>
<keyword evidence="3" id="KW-1185">Reference proteome</keyword>
<name>A0AAV6T430_SOLSE</name>
<feature type="compositionally biased region" description="Polar residues" evidence="1">
    <location>
        <begin position="25"/>
        <end position="36"/>
    </location>
</feature>
<dbReference type="Proteomes" id="UP000693946">
    <property type="component" value="Linkage Group LG1"/>
</dbReference>
<gene>
    <name evidence="2" type="ORF">JOB18_005839</name>
</gene>
<comment type="caution">
    <text evidence="2">The sequence shown here is derived from an EMBL/GenBank/DDBJ whole genome shotgun (WGS) entry which is preliminary data.</text>
</comment>
<sequence>MVHNDFRPGSSLNAPGERECLSPVSGPNHQPSFQPGPTSPVHIRAELTPPRLTALTNRVTYINICINVIYGGFVTLRSKCEPQPATQHC</sequence>
<reference evidence="2 3" key="1">
    <citation type="journal article" date="2021" name="Sci. Rep.">
        <title>Chromosome anchoring in Senegalese sole (Solea senegalensis) reveals sex-associated markers and genome rearrangements in flatfish.</title>
        <authorList>
            <person name="Guerrero-Cozar I."/>
            <person name="Gomez-Garrido J."/>
            <person name="Berbel C."/>
            <person name="Martinez-Blanch J.F."/>
            <person name="Alioto T."/>
            <person name="Claros M.G."/>
            <person name="Gagnaire P.A."/>
            <person name="Manchado M."/>
        </authorList>
    </citation>
    <scope>NUCLEOTIDE SEQUENCE [LARGE SCALE GENOMIC DNA]</scope>
    <source>
        <strain evidence="2">Sse05_10M</strain>
    </source>
</reference>
<accession>A0AAV6T430</accession>
<dbReference type="AlphaFoldDB" id="A0AAV6T430"/>